<dbReference type="AlphaFoldDB" id="A0A0F8XJJ8"/>
<evidence type="ECO:0000313" key="1">
    <source>
        <dbReference type="EMBL" id="KKK61260.1"/>
    </source>
</evidence>
<proteinExistence type="predicted"/>
<organism evidence="1">
    <name type="scientific">marine sediment metagenome</name>
    <dbReference type="NCBI Taxonomy" id="412755"/>
    <lineage>
        <taxon>unclassified sequences</taxon>
        <taxon>metagenomes</taxon>
        <taxon>ecological metagenomes</taxon>
    </lineage>
</organism>
<sequence length="288" mass="31004">MAANNRIFYAIQQVGFKFNGGDSYTAAHGVQSVGMTTNFNLDQAFEFGQLAIYENIEEIPDVEITMNKVLDGYPLLYHLATRGNAVGSPTTAPTLSGRSNTRTYFALSIFPDTNTEAQGGAVSIVECSGMYVSSVSYNFPLDDNFSEDVTLVGNDKIWKNDPNIVHTATIGRSSSLTFDGAFATLDAPIAAVGVSRRQDLILGAGSIGGLDSNSQIDDPDVTTLPPDVFGITSSGTNEKISNIYGAHLSNVTISVDFGREQINELGRRAPYHRFVTFPTEVTCEVEVT</sequence>
<gene>
    <name evidence="1" type="ORF">LCGC14_3016100</name>
</gene>
<reference evidence="1" key="1">
    <citation type="journal article" date="2015" name="Nature">
        <title>Complex archaea that bridge the gap between prokaryotes and eukaryotes.</title>
        <authorList>
            <person name="Spang A."/>
            <person name="Saw J.H."/>
            <person name="Jorgensen S.L."/>
            <person name="Zaremba-Niedzwiedzka K."/>
            <person name="Martijn J."/>
            <person name="Lind A.E."/>
            <person name="van Eijk R."/>
            <person name="Schleper C."/>
            <person name="Guy L."/>
            <person name="Ettema T.J."/>
        </authorList>
    </citation>
    <scope>NUCLEOTIDE SEQUENCE</scope>
</reference>
<protein>
    <submittedName>
        <fullName evidence="1">Uncharacterized protein</fullName>
    </submittedName>
</protein>
<comment type="caution">
    <text evidence="1">The sequence shown here is derived from an EMBL/GenBank/DDBJ whole genome shotgun (WGS) entry which is preliminary data.</text>
</comment>
<feature type="non-terminal residue" evidence="1">
    <location>
        <position position="288"/>
    </location>
</feature>
<dbReference type="EMBL" id="LAZR01062564">
    <property type="protein sequence ID" value="KKK61260.1"/>
    <property type="molecule type" value="Genomic_DNA"/>
</dbReference>
<accession>A0A0F8XJJ8</accession>
<name>A0A0F8XJJ8_9ZZZZ</name>